<dbReference type="PROSITE" id="PS00237">
    <property type="entry name" value="G_PROTEIN_RECEP_F1_1"/>
    <property type="match status" value="1"/>
</dbReference>
<dbReference type="Proteomes" id="UP000580250">
    <property type="component" value="Unassembled WGS sequence"/>
</dbReference>
<dbReference type="CDD" id="cd00637">
    <property type="entry name" value="7tm_classA_rhodopsin-like"/>
    <property type="match status" value="1"/>
</dbReference>
<name>A0A6V7TTP7_MELEN</name>
<reference evidence="12 13" key="1">
    <citation type="submission" date="2020-08" db="EMBL/GenBank/DDBJ databases">
        <authorList>
            <person name="Koutsovoulos G."/>
            <person name="Danchin GJ E."/>
        </authorList>
    </citation>
    <scope>NUCLEOTIDE SEQUENCE [LARGE SCALE GENOMIC DNA]</scope>
</reference>
<evidence type="ECO:0000256" key="5">
    <source>
        <dbReference type="ARBA" id="ARBA00023136"/>
    </source>
</evidence>
<feature type="transmembrane region" description="Helical" evidence="10">
    <location>
        <begin position="104"/>
        <end position="125"/>
    </location>
</feature>
<dbReference type="OrthoDB" id="6076970at2759"/>
<evidence type="ECO:0000256" key="3">
    <source>
        <dbReference type="ARBA" id="ARBA00022989"/>
    </source>
</evidence>
<feature type="transmembrane region" description="Helical" evidence="10">
    <location>
        <begin position="191"/>
        <end position="211"/>
    </location>
</feature>
<comment type="subcellular location">
    <subcellularLocation>
        <location evidence="1">Membrane</location>
        <topology evidence="1">Multi-pass membrane protein</topology>
    </subcellularLocation>
</comment>
<comment type="similarity">
    <text evidence="8">Belongs to the G-protein coupled receptor 1 family.</text>
</comment>
<evidence type="ECO:0000256" key="8">
    <source>
        <dbReference type="RuleBase" id="RU000688"/>
    </source>
</evidence>
<keyword evidence="6 8" id="KW-0675">Receptor</keyword>
<dbReference type="PRINTS" id="PR00237">
    <property type="entry name" value="GPCRRHODOPSN"/>
</dbReference>
<keyword evidence="2 8" id="KW-0812">Transmembrane</keyword>
<feature type="transmembrane region" description="Helical" evidence="10">
    <location>
        <begin position="56"/>
        <end position="84"/>
    </location>
</feature>
<dbReference type="Gene3D" id="1.20.1070.10">
    <property type="entry name" value="Rhodopsin 7-helix transmembrane proteins"/>
    <property type="match status" value="1"/>
</dbReference>
<evidence type="ECO:0000259" key="11">
    <source>
        <dbReference type="PROSITE" id="PS50262"/>
    </source>
</evidence>
<feature type="domain" description="G-protein coupled receptors family 1 profile" evidence="11">
    <location>
        <begin position="72"/>
        <end position="386"/>
    </location>
</feature>
<evidence type="ECO:0000256" key="10">
    <source>
        <dbReference type="SAM" id="Phobius"/>
    </source>
</evidence>
<sequence>MNLSTSLFTNNSTNLPSSLGESQFLADINSLEDEQWEDENERPDESEMQTRRTVKLVFCIGYAILFLLGTLGNGLVIVMIGNVLSTLNRNRQKSGAGPSRKMLAQASAVHVFIYVLGLSIVDLFVIMHLPMLIFEMLEGQWIFGGGMCKLYWFGESVNKLLSSFLMTVLSWDRFMAVCYPIRSIGMRTNTVAISVLASCTFIATLLLYPVLKESQVYQVNRLTGLRLVDEEIIAASQQQDLPSNYSFTPPQPHQIVLKCVFDTNSPFFMLYTFTVGYLIPAMLITFFYAQVIIKLRNDALAIRKHSEGHMHAPSPSVSSARLHKVTKRIVAVILFYFFCWTPYWLLNIMSQFGLIVVSWSTLTLSSVFFAAHFLVCFNSAANPVLYALINRELRQQHAQAFQKRRRSLHLITTNNTTAMTDKDLNSPTIAKLKEHRLASLGCTDDSRLMLLGNGLINGQHLENGQQLEKRSSSFSHSTPPMFAGLTSRFSQLRLLSHFGSSQLLNIAGEDKQEEKQIFKIEEKKIVKNENDLSKQKKSVPSCGDSDAFL</sequence>
<feature type="transmembrane region" description="Helical" evidence="10">
    <location>
        <begin position="268"/>
        <end position="289"/>
    </location>
</feature>
<evidence type="ECO:0000256" key="6">
    <source>
        <dbReference type="ARBA" id="ARBA00023170"/>
    </source>
</evidence>
<dbReference type="SUPFAM" id="SSF81321">
    <property type="entry name" value="Family A G protein-coupled receptor-like"/>
    <property type="match status" value="1"/>
</dbReference>
<evidence type="ECO:0000256" key="1">
    <source>
        <dbReference type="ARBA" id="ARBA00004141"/>
    </source>
</evidence>
<accession>A0A6V7TTP7</accession>
<keyword evidence="4 8" id="KW-0297">G-protein coupled receptor</keyword>
<dbReference type="InterPro" id="IPR000276">
    <property type="entry name" value="GPCR_Rhodpsn"/>
</dbReference>
<protein>
    <recommendedName>
        <fullName evidence="11">G-protein coupled receptors family 1 profile domain-containing protein</fullName>
    </recommendedName>
</protein>
<comment type="caution">
    <text evidence="12">The sequence shown here is derived from an EMBL/GenBank/DDBJ whole genome shotgun (WGS) entry which is preliminary data.</text>
</comment>
<organism evidence="12 13">
    <name type="scientific">Meloidogyne enterolobii</name>
    <name type="common">Root-knot nematode worm</name>
    <name type="synonym">Meloidogyne mayaguensis</name>
    <dbReference type="NCBI Taxonomy" id="390850"/>
    <lineage>
        <taxon>Eukaryota</taxon>
        <taxon>Metazoa</taxon>
        <taxon>Ecdysozoa</taxon>
        <taxon>Nematoda</taxon>
        <taxon>Chromadorea</taxon>
        <taxon>Rhabditida</taxon>
        <taxon>Tylenchina</taxon>
        <taxon>Tylenchomorpha</taxon>
        <taxon>Tylenchoidea</taxon>
        <taxon>Meloidogynidae</taxon>
        <taxon>Meloidogyninae</taxon>
        <taxon>Meloidogyne</taxon>
    </lineage>
</organism>
<proteinExistence type="inferred from homology"/>
<gene>
    <name evidence="12" type="ORF">MENT_LOCUS4404</name>
</gene>
<dbReference type="EMBL" id="CAJEWN010000015">
    <property type="protein sequence ID" value="CAD2134504.1"/>
    <property type="molecule type" value="Genomic_DNA"/>
</dbReference>
<keyword evidence="5 10" id="KW-0472">Membrane</keyword>
<keyword evidence="3 10" id="KW-1133">Transmembrane helix</keyword>
<dbReference type="PROSITE" id="PS50262">
    <property type="entry name" value="G_PROTEIN_RECEP_F1_2"/>
    <property type="match status" value="1"/>
</dbReference>
<dbReference type="GO" id="GO:0004930">
    <property type="term" value="F:G protein-coupled receptor activity"/>
    <property type="evidence" value="ECO:0007669"/>
    <property type="project" value="UniProtKB-KW"/>
</dbReference>
<feature type="transmembrane region" description="Helical" evidence="10">
    <location>
        <begin position="329"/>
        <end position="346"/>
    </location>
</feature>
<dbReference type="PANTHER" id="PTHR10489">
    <property type="entry name" value="CELL ADHESION MOLECULE"/>
    <property type="match status" value="1"/>
</dbReference>
<dbReference type="Pfam" id="PF00001">
    <property type="entry name" value="7tm_1"/>
    <property type="match status" value="2"/>
</dbReference>
<dbReference type="InterPro" id="IPR017452">
    <property type="entry name" value="GPCR_Rhodpsn_7TM"/>
</dbReference>
<dbReference type="InterPro" id="IPR050119">
    <property type="entry name" value="CCR1-9-like"/>
</dbReference>
<evidence type="ECO:0000313" key="13">
    <source>
        <dbReference type="Proteomes" id="UP000580250"/>
    </source>
</evidence>
<keyword evidence="7 8" id="KW-0807">Transducer</keyword>
<evidence type="ECO:0000256" key="4">
    <source>
        <dbReference type="ARBA" id="ARBA00023040"/>
    </source>
</evidence>
<dbReference type="AlphaFoldDB" id="A0A6V7TTP7"/>
<feature type="region of interest" description="Disordered" evidence="9">
    <location>
        <begin position="529"/>
        <end position="549"/>
    </location>
</feature>
<evidence type="ECO:0000256" key="2">
    <source>
        <dbReference type="ARBA" id="ARBA00022692"/>
    </source>
</evidence>
<evidence type="ECO:0000313" key="12">
    <source>
        <dbReference type="EMBL" id="CAD2134504.1"/>
    </source>
</evidence>
<feature type="transmembrane region" description="Helical" evidence="10">
    <location>
        <begin position="366"/>
        <end position="389"/>
    </location>
</feature>
<evidence type="ECO:0000256" key="7">
    <source>
        <dbReference type="ARBA" id="ARBA00023224"/>
    </source>
</evidence>
<dbReference type="PANTHER" id="PTHR10489:SF932">
    <property type="entry name" value="G-PROTEIN COUPLED RECEPTORS FAMILY 1 PROFILE DOMAIN-CONTAINING PROTEIN"/>
    <property type="match status" value="1"/>
</dbReference>
<dbReference type="GO" id="GO:0016020">
    <property type="term" value="C:membrane"/>
    <property type="evidence" value="ECO:0007669"/>
    <property type="project" value="UniProtKB-SubCell"/>
</dbReference>
<evidence type="ECO:0000256" key="9">
    <source>
        <dbReference type="SAM" id="MobiDB-lite"/>
    </source>
</evidence>